<evidence type="ECO:0000313" key="2">
    <source>
        <dbReference type="EMBL" id="EME84910.1"/>
    </source>
</evidence>
<gene>
    <name evidence="2" type="ORF">MYCFIDRAFT_173805</name>
</gene>
<dbReference type="HOGENOM" id="CLU_402315_0_0_1"/>
<dbReference type="Proteomes" id="UP000016932">
    <property type="component" value="Unassembled WGS sequence"/>
</dbReference>
<evidence type="ECO:0000256" key="1">
    <source>
        <dbReference type="SAM" id="MobiDB-lite"/>
    </source>
</evidence>
<keyword evidence="3" id="KW-1185">Reference proteome</keyword>
<organism evidence="2 3">
    <name type="scientific">Pseudocercospora fijiensis (strain CIRAD86)</name>
    <name type="common">Black leaf streak disease fungus</name>
    <name type="synonym">Mycosphaerella fijiensis</name>
    <dbReference type="NCBI Taxonomy" id="383855"/>
    <lineage>
        <taxon>Eukaryota</taxon>
        <taxon>Fungi</taxon>
        <taxon>Dikarya</taxon>
        <taxon>Ascomycota</taxon>
        <taxon>Pezizomycotina</taxon>
        <taxon>Dothideomycetes</taxon>
        <taxon>Dothideomycetidae</taxon>
        <taxon>Mycosphaerellales</taxon>
        <taxon>Mycosphaerellaceae</taxon>
        <taxon>Pseudocercospora</taxon>
    </lineage>
</organism>
<dbReference type="KEGG" id="pfj:MYCFIDRAFT_173805"/>
<accession>M2Z523</accession>
<evidence type="ECO:0000313" key="3">
    <source>
        <dbReference type="Proteomes" id="UP000016932"/>
    </source>
</evidence>
<reference evidence="2 3" key="1">
    <citation type="journal article" date="2012" name="PLoS Pathog.">
        <title>Diverse lifestyles and strategies of plant pathogenesis encoded in the genomes of eighteen Dothideomycetes fungi.</title>
        <authorList>
            <person name="Ohm R.A."/>
            <person name="Feau N."/>
            <person name="Henrissat B."/>
            <person name="Schoch C.L."/>
            <person name="Horwitz B.A."/>
            <person name="Barry K.W."/>
            <person name="Condon B.J."/>
            <person name="Copeland A.C."/>
            <person name="Dhillon B."/>
            <person name="Glaser F."/>
            <person name="Hesse C.N."/>
            <person name="Kosti I."/>
            <person name="LaButti K."/>
            <person name="Lindquist E.A."/>
            <person name="Lucas S."/>
            <person name="Salamov A.A."/>
            <person name="Bradshaw R.E."/>
            <person name="Ciuffetti L."/>
            <person name="Hamelin R.C."/>
            <person name="Kema G.H.J."/>
            <person name="Lawrence C."/>
            <person name="Scott J.A."/>
            <person name="Spatafora J.W."/>
            <person name="Turgeon B.G."/>
            <person name="de Wit P.J.G.M."/>
            <person name="Zhong S."/>
            <person name="Goodwin S.B."/>
            <person name="Grigoriev I.V."/>
        </authorList>
    </citation>
    <scope>NUCLEOTIDE SEQUENCE [LARGE SCALE GENOMIC DNA]</scope>
    <source>
        <strain evidence="2 3">CIRAD86</strain>
    </source>
</reference>
<sequence length="684" mass="74418">MRYRTVLMTGFKAGESSEGVGEPGRANTPADGARTWHVPSCKHAKPRGMPELRHVSNPISLMARWRLDLIRCMVSALPHLVSRRSTCRPVPPEGIGRCKLLTLSRCNNATPDHVVSSCSSSFWDVAHLGVDPGAERCGAMKPCFYLKSVQHNAVRLSNFALALNVTAASSELECDCSTHVLSFVTEDVDVEGAKRAFMLSSHDPRLRRCAIFLSSWLRQNNGACEADDAIFLCVSPSASFTFKPKVELWSLHGRRQTTMHIVEFPLPDQCTALLRLALLTNIVGHPSLTGAHVVDVLVDSGDDELLHARIVTSRIKAGAKIIYAQPLGLKLDQSAHCATCFGIIYYALAPPALSFVKYLLEQNVARPNSTTSRARVICQGIRRDTQCICALGQRRSWRLTVGSVGEQGQGPGAAAAAGGEKAEKEAAGASVDQVATTYERRAATVEVGNPAEMRLSHAYAHTHAQAAARRARVLQLRKCFASPRLAIGHPTTSTFKSTIINGLALTMRLECESFVVGSVGWSPSGPSACESVDDAANVSETQRMLTAEFEHSQRGLHTSSIACEWAGWLPRQTQRSGGPSMGHDPACHAWSGCTSYCTCWPAIIPTSHTGSSWKARYDGDGEDVSASVMLDAAYRTDSHDMIYCWWSLVNDDADSDDDDDDYLVLDEEAVHVWVVIMTARQIQA</sequence>
<dbReference type="VEuPathDB" id="FungiDB:MYCFIDRAFT_173805"/>
<proteinExistence type="predicted"/>
<dbReference type="GeneID" id="19333059"/>
<dbReference type="RefSeq" id="XP_007925451.1">
    <property type="nucleotide sequence ID" value="XM_007927260.1"/>
</dbReference>
<name>M2Z523_PSEFD</name>
<dbReference type="AlphaFoldDB" id="M2Z523"/>
<protein>
    <submittedName>
        <fullName evidence="2">Uncharacterized protein</fullName>
    </submittedName>
</protein>
<feature type="region of interest" description="Disordered" evidence="1">
    <location>
        <begin position="14"/>
        <end position="35"/>
    </location>
</feature>
<dbReference type="EMBL" id="KB446557">
    <property type="protein sequence ID" value="EME84910.1"/>
    <property type="molecule type" value="Genomic_DNA"/>
</dbReference>